<dbReference type="EC" id="3.5.4.4" evidence="4"/>
<dbReference type="KEGG" id="osn:115209884"/>
<dbReference type="GO" id="GO:0009168">
    <property type="term" value="P:purine ribonucleoside monophosphate biosynthetic process"/>
    <property type="evidence" value="ECO:0007669"/>
    <property type="project" value="InterPro"/>
</dbReference>
<evidence type="ECO:0000313" key="11">
    <source>
        <dbReference type="Proteomes" id="UP000515154"/>
    </source>
</evidence>
<dbReference type="NCBIfam" id="TIGR01430">
    <property type="entry name" value="aden_deam"/>
    <property type="match status" value="1"/>
</dbReference>
<organism evidence="11 13">
    <name type="scientific">Octopus sinensis</name>
    <name type="common">East Asian common octopus</name>
    <dbReference type="NCBI Taxonomy" id="2607531"/>
    <lineage>
        <taxon>Eukaryota</taxon>
        <taxon>Metazoa</taxon>
        <taxon>Spiralia</taxon>
        <taxon>Lophotrochozoa</taxon>
        <taxon>Mollusca</taxon>
        <taxon>Cephalopoda</taxon>
        <taxon>Coleoidea</taxon>
        <taxon>Octopodiformes</taxon>
        <taxon>Octopoda</taxon>
        <taxon>Incirrata</taxon>
        <taxon>Octopodidae</taxon>
        <taxon>Octopus</taxon>
    </lineage>
</organism>
<dbReference type="SUPFAM" id="SSF51556">
    <property type="entry name" value="Metallo-dependent hydrolases"/>
    <property type="match status" value="1"/>
</dbReference>
<dbReference type="Pfam" id="PF00962">
    <property type="entry name" value="A_deaminase"/>
    <property type="match status" value="1"/>
</dbReference>
<keyword evidence="11" id="KW-1185">Reference proteome</keyword>
<dbReference type="PANTHER" id="PTHR11409:SF43">
    <property type="entry name" value="ADENOSINE DEAMINASE"/>
    <property type="match status" value="1"/>
</dbReference>
<dbReference type="GO" id="GO:0006154">
    <property type="term" value="P:adenosine catabolic process"/>
    <property type="evidence" value="ECO:0007669"/>
    <property type="project" value="TreeGrafter"/>
</dbReference>
<name>A0A6P7S7Z9_9MOLL</name>
<dbReference type="GO" id="GO:0043103">
    <property type="term" value="P:hypoxanthine salvage"/>
    <property type="evidence" value="ECO:0007669"/>
    <property type="project" value="TreeGrafter"/>
</dbReference>
<evidence type="ECO:0000256" key="3">
    <source>
        <dbReference type="ARBA" id="ARBA00006676"/>
    </source>
</evidence>
<sequence>MDSNNFPAKVELHVHLDGAIRPETLFETAKRRNIELKEKTVEELRERVTESKNEGLGAMLDIFGYFLPIIKGDKQAIAQIAKDFCEDSAKQNIYYAEVRFAPHILADENLSARDVVKIVLDALKTSCAEHKIIIKAILCCMRNIPKIAKDVLQLCNEFKNDGVVGIDVAGAEFFPTPTEIRDVFKEAHKLGIHRTAHAGEIGGPPNVKEAVDDMFAERVGHGYHVIEDDHLYKQIRNDNIHLETCLVSSFRTQAFLGEIQNHPVTTFLKDDANFSLNTDDPTVFATCLHNDYAMAEKAGFSKDQIIKTIFNAARSSFLPKAEQKDLLNHLKKIYPGDY</sequence>
<evidence type="ECO:0000256" key="4">
    <source>
        <dbReference type="ARBA" id="ARBA00012784"/>
    </source>
</evidence>
<dbReference type="PANTHER" id="PTHR11409">
    <property type="entry name" value="ADENOSINE DEAMINASE"/>
    <property type="match status" value="1"/>
</dbReference>
<feature type="coiled-coil region" evidence="9">
    <location>
        <begin position="27"/>
        <end position="54"/>
    </location>
</feature>
<evidence type="ECO:0000256" key="8">
    <source>
        <dbReference type="ARBA" id="ARBA00022833"/>
    </source>
</evidence>
<feature type="domain" description="Adenosine deaminase" evidence="10">
    <location>
        <begin position="9"/>
        <end position="332"/>
    </location>
</feature>
<dbReference type="RefSeq" id="XP_029634326.1">
    <property type="nucleotide sequence ID" value="XM_029778466.2"/>
</dbReference>
<reference evidence="12 13" key="1">
    <citation type="submission" date="2025-08" db="UniProtKB">
        <authorList>
            <consortium name="RefSeq"/>
        </authorList>
    </citation>
    <scope>IDENTIFICATION</scope>
</reference>
<evidence type="ECO:0000256" key="7">
    <source>
        <dbReference type="ARBA" id="ARBA00022801"/>
    </source>
</evidence>
<dbReference type="GO" id="GO:0005829">
    <property type="term" value="C:cytosol"/>
    <property type="evidence" value="ECO:0007669"/>
    <property type="project" value="TreeGrafter"/>
</dbReference>
<dbReference type="InterPro" id="IPR006650">
    <property type="entry name" value="A/AMP_deam_AS"/>
</dbReference>
<comment type="cofactor">
    <cofactor evidence="1">
        <name>Zn(2+)</name>
        <dbReference type="ChEBI" id="CHEBI:29105"/>
    </cofactor>
</comment>
<dbReference type="Proteomes" id="UP000515154">
    <property type="component" value="Linkage group LG3"/>
</dbReference>
<gene>
    <name evidence="12 13" type="primary">LOC115209884</name>
</gene>
<dbReference type="GO" id="GO:0060169">
    <property type="term" value="P:negative regulation of adenosine receptor signaling pathway"/>
    <property type="evidence" value="ECO:0007669"/>
    <property type="project" value="TreeGrafter"/>
</dbReference>
<dbReference type="GO" id="GO:0004000">
    <property type="term" value="F:adenosine deaminase activity"/>
    <property type="evidence" value="ECO:0007669"/>
    <property type="project" value="UniProtKB-ARBA"/>
</dbReference>
<evidence type="ECO:0000313" key="13">
    <source>
        <dbReference type="RefSeq" id="XP_029634327.1"/>
    </source>
</evidence>
<protein>
    <recommendedName>
        <fullName evidence="5">Adenosine deaminase</fullName>
        <ecNumber evidence="4">3.5.4.4</ecNumber>
    </recommendedName>
</protein>
<dbReference type="AlphaFoldDB" id="A0A6P7S7Z9"/>
<accession>A0A6P7S7Z9</accession>
<dbReference type="PROSITE" id="PS00485">
    <property type="entry name" value="A_DEAMINASE"/>
    <property type="match status" value="1"/>
</dbReference>
<evidence type="ECO:0000313" key="12">
    <source>
        <dbReference type="RefSeq" id="XP_029634326.1"/>
    </source>
</evidence>
<evidence type="ECO:0000256" key="1">
    <source>
        <dbReference type="ARBA" id="ARBA00001947"/>
    </source>
</evidence>
<dbReference type="GO" id="GO:0009897">
    <property type="term" value="C:external side of plasma membrane"/>
    <property type="evidence" value="ECO:0007669"/>
    <property type="project" value="TreeGrafter"/>
</dbReference>
<keyword evidence="6" id="KW-0479">Metal-binding</keyword>
<keyword evidence="8" id="KW-0862">Zinc</keyword>
<evidence type="ECO:0000259" key="10">
    <source>
        <dbReference type="Pfam" id="PF00962"/>
    </source>
</evidence>
<dbReference type="GO" id="GO:0046103">
    <property type="term" value="P:inosine biosynthetic process"/>
    <property type="evidence" value="ECO:0007669"/>
    <property type="project" value="TreeGrafter"/>
</dbReference>
<evidence type="ECO:0000256" key="2">
    <source>
        <dbReference type="ARBA" id="ARBA00004296"/>
    </source>
</evidence>
<dbReference type="Gene3D" id="3.20.20.140">
    <property type="entry name" value="Metal-dependent hydrolases"/>
    <property type="match status" value="1"/>
</dbReference>
<dbReference type="InterPro" id="IPR001365">
    <property type="entry name" value="A_deaminase_dom"/>
</dbReference>
<comment type="similarity">
    <text evidence="3">Belongs to the metallo-dependent hydrolases superfamily. Adenosine and AMP deaminases family.</text>
</comment>
<evidence type="ECO:0000256" key="9">
    <source>
        <dbReference type="SAM" id="Coils"/>
    </source>
</evidence>
<dbReference type="InterPro" id="IPR032466">
    <property type="entry name" value="Metal_Hydrolase"/>
</dbReference>
<dbReference type="RefSeq" id="XP_029634327.1">
    <property type="nucleotide sequence ID" value="XM_029778467.2"/>
</dbReference>
<dbReference type="InterPro" id="IPR006330">
    <property type="entry name" value="Ado/ade_deaminase"/>
</dbReference>
<keyword evidence="9" id="KW-0175">Coiled coil</keyword>
<keyword evidence="7" id="KW-0378">Hydrolase</keyword>
<comment type="subcellular location">
    <subcellularLocation>
        <location evidence="2">Cell membrane</location>
        <topology evidence="2">Peripheral membrane protein</topology>
        <orientation evidence="2">Extracellular side</orientation>
    </subcellularLocation>
</comment>
<proteinExistence type="inferred from homology"/>
<evidence type="ECO:0000256" key="5">
    <source>
        <dbReference type="ARBA" id="ARBA00018099"/>
    </source>
</evidence>
<dbReference type="GO" id="GO:0046872">
    <property type="term" value="F:metal ion binding"/>
    <property type="evidence" value="ECO:0007669"/>
    <property type="project" value="UniProtKB-KW"/>
</dbReference>
<evidence type="ECO:0000256" key="6">
    <source>
        <dbReference type="ARBA" id="ARBA00022723"/>
    </source>
</evidence>